<feature type="transmembrane region" description="Helical" evidence="22">
    <location>
        <begin position="653"/>
        <end position="674"/>
    </location>
</feature>
<dbReference type="GO" id="GO:0008270">
    <property type="term" value="F:zinc ion binding"/>
    <property type="evidence" value="ECO:0007669"/>
    <property type="project" value="UniProtKB-KW"/>
</dbReference>
<dbReference type="PANTHER" id="PTHR11360">
    <property type="entry name" value="MONOCARBOXYLATE TRANSPORTER"/>
    <property type="match status" value="1"/>
</dbReference>
<evidence type="ECO:0000313" key="27">
    <source>
        <dbReference type="RefSeq" id="XP_032354470.1"/>
    </source>
</evidence>
<keyword evidence="26" id="KW-1185">Reference proteome</keyword>
<feature type="compositionally biased region" description="Basic and acidic residues" evidence="21">
    <location>
        <begin position="167"/>
        <end position="177"/>
    </location>
</feature>
<protein>
    <recommendedName>
        <fullName evidence="18">Monocarboxylate transporter 13</fullName>
    </recommendedName>
    <alternativeName>
        <fullName evidence="19">Solute carrier family 16 member 13</fullName>
    </alternativeName>
</protein>
<dbReference type="Pfam" id="PF00096">
    <property type="entry name" value="zf-C2H2"/>
    <property type="match status" value="3"/>
</dbReference>
<keyword evidence="14" id="KW-0333">Golgi apparatus</keyword>
<evidence type="ECO:0000256" key="2">
    <source>
        <dbReference type="ARBA" id="ARBA00004651"/>
    </source>
</evidence>
<dbReference type="GO" id="GO:0015293">
    <property type="term" value="F:symporter activity"/>
    <property type="evidence" value="ECO:0007669"/>
    <property type="project" value="UniProtKB-KW"/>
</dbReference>
<dbReference type="InterPro" id="IPR011333">
    <property type="entry name" value="SKP1/BTB/POZ_sf"/>
</dbReference>
<feature type="region of interest" description="Disordered" evidence="21">
    <location>
        <begin position="216"/>
        <end position="259"/>
    </location>
</feature>
<dbReference type="GO" id="GO:0008028">
    <property type="term" value="F:monocarboxylic acid transmembrane transporter activity"/>
    <property type="evidence" value="ECO:0007669"/>
    <property type="project" value="TreeGrafter"/>
</dbReference>
<keyword evidence="5" id="KW-0813">Transport</keyword>
<keyword evidence="6" id="KW-1003">Cell membrane</keyword>
<evidence type="ECO:0000259" key="24">
    <source>
        <dbReference type="PROSITE" id="PS50157"/>
    </source>
</evidence>
<dbReference type="InterPro" id="IPR020846">
    <property type="entry name" value="MFS_dom"/>
</dbReference>
<dbReference type="SUPFAM" id="SSF57667">
    <property type="entry name" value="beta-beta-alpha zinc fingers"/>
    <property type="match status" value="2"/>
</dbReference>
<dbReference type="InterPro" id="IPR048233">
    <property type="entry name" value="MFS_MCT_13"/>
</dbReference>
<feature type="domain" description="C2H2-type" evidence="24">
    <location>
        <begin position="330"/>
        <end position="357"/>
    </location>
</feature>
<feature type="region of interest" description="Disordered" evidence="21">
    <location>
        <begin position="149"/>
        <end position="195"/>
    </location>
</feature>
<proteinExistence type="inferred from homology"/>
<dbReference type="PROSITE" id="PS50850">
    <property type="entry name" value="MFS"/>
    <property type="match status" value="1"/>
</dbReference>
<feature type="domain" description="C2H2-type" evidence="24">
    <location>
        <begin position="414"/>
        <end position="441"/>
    </location>
</feature>
<feature type="domain" description="Major facilitator superfamily (MFS) profile" evidence="25">
    <location>
        <begin position="560"/>
        <end position="949"/>
    </location>
</feature>
<keyword evidence="12" id="KW-0769">Symport</keyword>
<feature type="compositionally biased region" description="Low complexity" evidence="21">
    <location>
        <begin position="233"/>
        <end position="256"/>
    </location>
</feature>
<evidence type="ECO:0000313" key="26">
    <source>
        <dbReference type="Proteomes" id="UP000694856"/>
    </source>
</evidence>
<dbReference type="InterPro" id="IPR050327">
    <property type="entry name" value="Proton-linked_MCT"/>
</dbReference>
<keyword evidence="16" id="KW-0539">Nucleus</keyword>
<evidence type="ECO:0000256" key="15">
    <source>
        <dbReference type="ARBA" id="ARBA00023136"/>
    </source>
</evidence>
<feature type="region of interest" description="Disordered" evidence="21">
    <location>
        <begin position="272"/>
        <end position="298"/>
    </location>
</feature>
<dbReference type="InterPro" id="IPR036259">
    <property type="entry name" value="MFS_trans_sf"/>
</dbReference>
<evidence type="ECO:0000256" key="6">
    <source>
        <dbReference type="ARBA" id="ARBA00022475"/>
    </source>
</evidence>
<evidence type="ECO:0000256" key="1">
    <source>
        <dbReference type="ARBA" id="ARBA00004123"/>
    </source>
</evidence>
<dbReference type="FunFam" id="3.30.160.60:FF:001344">
    <property type="entry name" value="Zinc finger protein 16 like"/>
    <property type="match status" value="1"/>
</dbReference>
<evidence type="ECO:0000256" key="13">
    <source>
        <dbReference type="ARBA" id="ARBA00022989"/>
    </source>
</evidence>
<keyword evidence="13 22" id="KW-1133">Transmembrane helix</keyword>
<dbReference type="Gene3D" id="3.30.710.10">
    <property type="entry name" value="Potassium Channel Kv1.1, Chain A"/>
    <property type="match status" value="1"/>
</dbReference>
<keyword evidence="7 22" id="KW-0812">Transmembrane</keyword>
<evidence type="ECO:0000256" key="8">
    <source>
        <dbReference type="ARBA" id="ARBA00022723"/>
    </source>
</evidence>
<dbReference type="Gene3D" id="1.20.1250.20">
    <property type="entry name" value="MFS general substrate transporter like domains"/>
    <property type="match status" value="1"/>
</dbReference>
<dbReference type="InterPro" id="IPR036236">
    <property type="entry name" value="Znf_C2H2_sf"/>
</dbReference>
<evidence type="ECO:0000256" key="21">
    <source>
        <dbReference type="SAM" id="MobiDB-lite"/>
    </source>
</evidence>
<evidence type="ECO:0000256" key="10">
    <source>
        <dbReference type="ARBA" id="ARBA00022771"/>
    </source>
</evidence>
<dbReference type="InterPro" id="IPR011701">
    <property type="entry name" value="MFS"/>
</dbReference>
<evidence type="ECO:0000256" key="20">
    <source>
        <dbReference type="PROSITE-ProRule" id="PRU00042"/>
    </source>
</evidence>
<dbReference type="InterPro" id="IPR013087">
    <property type="entry name" value="Znf_C2H2_type"/>
</dbReference>
<dbReference type="Proteomes" id="UP000694856">
    <property type="component" value="Chromosome 16"/>
</dbReference>
<evidence type="ECO:0000256" key="3">
    <source>
        <dbReference type="ARBA" id="ARBA00004653"/>
    </source>
</evidence>
<feature type="transmembrane region" description="Helical" evidence="22">
    <location>
        <begin position="853"/>
        <end position="873"/>
    </location>
</feature>
<dbReference type="FunFam" id="3.30.710.10:FF:000097">
    <property type="entry name" value="B-cell CLL/lymphoma 6 member B protein"/>
    <property type="match status" value="1"/>
</dbReference>
<dbReference type="FunFam" id="3.30.160.60:FF:000289">
    <property type="entry name" value="B-cell CLL/lymphoma 6, member B"/>
    <property type="match status" value="1"/>
</dbReference>
<keyword evidence="10 20" id="KW-0863">Zinc-finger</keyword>
<evidence type="ECO:0000256" key="9">
    <source>
        <dbReference type="ARBA" id="ARBA00022737"/>
    </source>
</evidence>
<feature type="transmembrane region" description="Helical" evidence="22">
    <location>
        <begin position="763"/>
        <end position="784"/>
    </location>
</feature>
<keyword evidence="9" id="KW-0677">Repeat</keyword>
<dbReference type="GO" id="GO:0000139">
    <property type="term" value="C:Golgi membrane"/>
    <property type="evidence" value="ECO:0007669"/>
    <property type="project" value="UniProtKB-SubCell"/>
</dbReference>
<dbReference type="Gene3D" id="3.30.160.60">
    <property type="entry name" value="Classic Zinc Finger"/>
    <property type="match status" value="4"/>
</dbReference>
<comment type="similarity">
    <text evidence="4">Belongs to the major facilitator superfamily. Monocarboxylate porter (TC 2.A.1.13) family.</text>
</comment>
<feature type="transmembrane region" description="Helical" evidence="22">
    <location>
        <begin position="712"/>
        <end position="736"/>
    </location>
</feature>
<feature type="transmembrane region" description="Helical" evidence="22">
    <location>
        <begin position="918"/>
        <end position="942"/>
    </location>
</feature>
<feature type="transmembrane region" description="Helical" evidence="22">
    <location>
        <begin position="827"/>
        <end position="847"/>
    </location>
</feature>
<dbReference type="RefSeq" id="XP_032354470.1">
    <property type="nucleotide sequence ID" value="XM_032498579.1"/>
</dbReference>
<evidence type="ECO:0000256" key="22">
    <source>
        <dbReference type="SAM" id="Phobius"/>
    </source>
</evidence>
<evidence type="ECO:0000259" key="23">
    <source>
        <dbReference type="PROSITE" id="PS50097"/>
    </source>
</evidence>
<gene>
    <name evidence="27" type="primary">LOC102515124</name>
</gene>
<comment type="function">
    <text evidence="17">Proton-linked monocarboxylate transporter. May catalyze the transport of monocarboxylates across the plasma membrane.</text>
</comment>
<dbReference type="FunFam" id="1.20.1250.20:FF:000163">
    <property type="entry name" value="Putative monocarboxylate transporter 13"/>
    <property type="match status" value="1"/>
</dbReference>
<dbReference type="PANTHER" id="PTHR11360:SF19">
    <property type="entry name" value="MONOCARBOXYLATE TRANSPORTER 13"/>
    <property type="match status" value="1"/>
</dbReference>
<evidence type="ECO:0000256" key="7">
    <source>
        <dbReference type="ARBA" id="ARBA00022692"/>
    </source>
</evidence>
<evidence type="ECO:0000256" key="16">
    <source>
        <dbReference type="ARBA" id="ARBA00023242"/>
    </source>
</evidence>
<evidence type="ECO:0000256" key="19">
    <source>
        <dbReference type="ARBA" id="ARBA00078721"/>
    </source>
</evidence>
<feature type="domain" description="BTB" evidence="23">
    <location>
        <begin position="43"/>
        <end position="110"/>
    </location>
</feature>
<dbReference type="InterPro" id="IPR000210">
    <property type="entry name" value="BTB/POZ_dom"/>
</dbReference>
<dbReference type="SUPFAM" id="SSF54695">
    <property type="entry name" value="POZ domain"/>
    <property type="match status" value="1"/>
</dbReference>
<accession>A0A8B8UK23</accession>
<dbReference type="GO" id="GO:1990837">
    <property type="term" value="F:sequence-specific double-stranded DNA binding"/>
    <property type="evidence" value="ECO:0007669"/>
    <property type="project" value="UniProtKB-ARBA"/>
</dbReference>
<evidence type="ECO:0000256" key="17">
    <source>
        <dbReference type="ARBA" id="ARBA00059080"/>
    </source>
</evidence>
<dbReference type="PROSITE" id="PS00028">
    <property type="entry name" value="ZINC_FINGER_C2H2_1"/>
    <property type="match status" value="4"/>
</dbReference>
<evidence type="ECO:0000256" key="11">
    <source>
        <dbReference type="ARBA" id="ARBA00022833"/>
    </source>
</evidence>
<dbReference type="Pfam" id="PF00651">
    <property type="entry name" value="BTB"/>
    <property type="match status" value="1"/>
</dbReference>
<keyword evidence="11" id="KW-0862">Zinc</keyword>
<organism evidence="26 27">
    <name type="scientific">Camelus ferus</name>
    <name type="common">Wild bactrian camel</name>
    <name type="synonym">Camelus bactrianus ferus</name>
    <dbReference type="NCBI Taxonomy" id="419612"/>
    <lineage>
        <taxon>Eukaryota</taxon>
        <taxon>Metazoa</taxon>
        <taxon>Chordata</taxon>
        <taxon>Craniata</taxon>
        <taxon>Vertebrata</taxon>
        <taxon>Euteleostomi</taxon>
        <taxon>Mammalia</taxon>
        <taxon>Eutheria</taxon>
        <taxon>Laurasiatheria</taxon>
        <taxon>Artiodactyla</taxon>
        <taxon>Tylopoda</taxon>
        <taxon>Camelidae</taxon>
        <taxon>Camelus</taxon>
    </lineage>
</organism>
<dbReference type="FunFam" id="3.30.160.60:FF:000105">
    <property type="entry name" value="B-cell CLL/lymphoma 6, member B"/>
    <property type="match status" value="2"/>
</dbReference>
<keyword evidence="8" id="KW-0479">Metal-binding</keyword>
<dbReference type="GO" id="GO:0005634">
    <property type="term" value="C:nucleus"/>
    <property type="evidence" value="ECO:0007669"/>
    <property type="project" value="UniProtKB-SubCell"/>
</dbReference>
<feature type="transmembrane region" description="Helical" evidence="22">
    <location>
        <begin position="885"/>
        <end position="906"/>
    </location>
</feature>
<evidence type="ECO:0000256" key="4">
    <source>
        <dbReference type="ARBA" id="ARBA00006727"/>
    </source>
</evidence>
<evidence type="ECO:0000256" key="5">
    <source>
        <dbReference type="ARBA" id="ARBA00022448"/>
    </source>
</evidence>
<name>A0A8B8UK23_CAMFR</name>
<evidence type="ECO:0000259" key="25">
    <source>
        <dbReference type="PROSITE" id="PS50850"/>
    </source>
</evidence>
<keyword evidence="15 22" id="KW-0472">Membrane</keyword>
<dbReference type="CDD" id="cd17423">
    <property type="entry name" value="MFS_MCT11_13"/>
    <property type="match status" value="1"/>
</dbReference>
<feature type="transmembrane region" description="Helical" evidence="22">
    <location>
        <begin position="686"/>
        <end position="706"/>
    </location>
</feature>
<dbReference type="GO" id="GO:0005886">
    <property type="term" value="C:plasma membrane"/>
    <property type="evidence" value="ECO:0007669"/>
    <property type="project" value="UniProtKB-SubCell"/>
</dbReference>
<feature type="domain" description="C2H2-type" evidence="24">
    <location>
        <begin position="358"/>
        <end position="385"/>
    </location>
</feature>
<dbReference type="SUPFAM" id="SSF103473">
    <property type="entry name" value="MFS general substrate transporter"/>
    <property type="match status" value="1"/>
</dbReference>
<dbReference type="PROSITE" id="PS50157">
    <property type="entry name" value="ZINC_FINGER_C2H2_2"/>
    <property type="match status" value="4"/>
</dbReference>
<dbReference type="AlphaFoldDB" id="A0A8B8UK23"/>
<dbReference type="SMART" id="SM00355">
    <property type="entry name" value="ZnF_C2H2"/>
    <property type="match status" value="4"/>
</dbReference>
<evidence type="ECO:0000256" key="18">
    <source>
        <dbReference type="ARBA" id="ARBA00073869"/>
    </source>
</evidence>
<sequence>MACVAMGSTATPEGALGYVREFTRHSSDVLGNLNELRLRGILTDVTLLVGGQPLRAHKAVLIACSGFFYSIFRGRAGVGVDVLSLPGGPEAGGFAPLLDFMYTSRLRLSPATAPAVLAAATYLQMEHVVQACHRFIQASYEPLSISLRPLEAEPPRPPTAPPPGSPRRSEGHPDPPTESRSCSQGPPSPGSPDPKACNWKKYKFIVLNSQASQAGSLAGERSSGQLCSQARLPSGDEASSSSSSGSEEGPIPGPQSRLSPTAANVQFKYGAPVNTPHLLTPRAPEPTGSPSGQARPPPGSEFFNCQNCEAVAGCSSGLDPLAPGEEDKPYKCQLCRSAFRYKGNLASHRTVHTGEKPYHCSICGARFNRPANLKTHSRIHSGEKPYKCETCGSRFVQVAHLRAHVLIHTGEKPYPCPTCGTRFRHLQTLKSHVRIHTGEKPYHAWTLDSRPAEPRPPALNAGGQCRPGLPTYIASPPSPPPGERRRRLTQPLCSFQALIGTFLSTILSSSARPRAVRLGGWMGGPRWNILSPAPGGALSGGSPVTSQMAHKAEPPDGGWGWMVVLSAFFQSALVFGVLRSFGVFFVEFVAAFEEQAARVSWIASIGIAVQQFGSPVGSALSTKFGPRPVVMAGGILAALGMLLASFATSLTHLYLSIGLLSGSGWALTFTPTLACLSRYFSRRRSLATGLALTGVGLSSFAFAPLFQWLLSYYAWRGALLLVSALSLHLVACGALLRPLSLAEDPAVGGPGTQLTSLLHHGPFLRYTVALTLINTGYFIPYVHLVAHLQDLDWDPLPAAFLLSVVAISDLVGRVASGWLGDAVPGPVARLLMLWTTLTGVILALFPVALAPTALVALAVAYGFTSGALTPVAFSVLPELVGTGKIYCGLGLVQMVESIGGLLGAPLSGYLRDVTGNYTASFVVSGAFLLAGSGVLITLPHFFCFSAPTSKPQDLVTETLGTKVPLPSEGLGEE</sequence>
<dbReference type="Pfam" id="PF07690">
    <property type="entry name" value="MFS_1"/>
    <property type="match status" value="1"/>
</dbReference>
<comment type="subcellular location">
    <subcellularLocation>
        <location evidence="2">Cell membrane</location>
        <topology evidence="2">Multi-pass membrane protein</topology>
    </subcellularLocation>
    <subcellularLocation>
        <location evidence="3">Golgi apparatus membrane</location>
        <topology evidence="3">Multi-pass membrane protein</topology>
    </subcellularLocation>
    <subcellularLocation>
        <location evidence="1">Nucleus</location>
    </subcellularLocation>
</comment>
<reference evidence="27" key="1">
    <citation type="submission" date="2025-08" db="UniProtKB">
        <authorList>
            <consortium name="RefSeq"/>
        </authorList>
    </citation>
    <scope>IDENTIFICATION</scope>
    <source>
        <tissue evidence="27">Ear skin</tissue>
    </source>
</reference>
<feature type="transmembrane region" description="Helical" evidence="22">
    <location>
        <begin position="796"/>
        <end position="815"/>
    </location>
</feature>
<feature type="compositionally biased region" description="Pro residues" evidence="21">
    <location>
        <begin position="155"/>
        <end position="165"/>
    </location>
</feature>
<evidence type="ECO:0000256" key="12">
    <source>
        <dbReference type="ARBA" id="ARBA00022847"/>
    </source>
</evidence>
<feature type="transmembrane region" description="Helical" evidence="22">
    <location>
        <begin position="629"/>
        <end position="647"/>
    </location>
</feature>
<dbReference type="GeneID" id="102515124"/>
<feature type="domain" description="C2H2-type" evidence="24">
    <location>
        <begin position="386"/>
        <end position="413"/>
    </location>
</feature>
<evidence type="ECO:0000256" key="14">
    <source>
        <dbReference type="ARBA" id="ARBA00023034"/>
    </source>
</evidence>
<dbReference type="PROSITE" id="PS50097">
    <property type="entry name" value="BTB"/>
    <property type="match status" value="1"/>
</dbReference>
<dbReference type="SMART" id="SM00225">
    <property type="entry name" value="BTB"/>
    <property type="match status" value="1"/>
</dbReference>